<evidence type="ECO:0000259" key="2">
    <source>
        <dbReference type="Pfam" id="PF24864"/>
    </source>
</evidence>
<dbReference type="InterPro" id="IPR056632">
    <property type="entry name" value="DUF7730"/>
</dbReference>
<reference evidence="3 4" key="1">
    <citation type="submission" date="2016-05" db="EMBL/GenBank/DDBJ databases">
        <title>Comparative analysis of secretome profiles of manganese(II)-oxidizing ascomycete fungi.</title>
        <authorList>
            <consortium name="DOE Joint Genome Institute"/>
            <person name="Zeiner C.A."/>
            <person name="Purvine S.O."/>
            <person name="Zink E.M."/>
            <person name="Wu S."/>
            <person name="Pasa-Tolic L."/>
            <person name="Chaput D.L."/>
            <person name="Haridas S."/>
            <person name="Grigoriev I.V."/>
            <person name="Santelli C.M."/>
            <person name="Hansel C.M."/>
        </authorList>
    </citation>
    <scope>NUCLEOTIDE SEQUENCE [LARGE SCALE GENOMIC DNA]</scope>
    <source>
        <strain evidence="3 4">AP3s5-JAC2a</strain>
    </source>
</reference>
<dbReference type="OrthoDB" id="3687709at2759"/>
<organism evidence="3 4">
    <name type="scientific">Paraphaeosphaeria sporulosa</name>
    <dbReference type="NCBI Taxonomy" id="1460663"/>
    <lineage>
        <taxon>Eukaryota</taxon>
        <taxon>Fungi</taxon>
        <taxon>Dikarya</taxon>
        <taxon>Ascomycota</taxon>
        <taxon>Pezizomycotina</taxon>
        <taxon>Dothideomycetes</taxon>
        <taxon>Pleosporomycetidae</taxon>
        <taxon>Pleosporales</taxon>
        <taxon>Massarineae</taxon>
        <taxon>Didymosphaeriaceae</taxon>
        <taxon>Paraphaeosphaeria</taxon>
    </lineage>
</organism>
<feature type="domain" description="DUF7730" evidence="2">
    <location>
        <begin position="65"/>
        <end position="180"/>
    </location>
</feature>
<dbReference type="PANTHER" id="PTHR42085:SF1">
    <property type="entry name" value="F-BOX DOMAIN-CONTAINING PROTEIN"/>
    <property type="match status" value="1"/>
</dbReference>
<feature type="compositionally biased region" description="Basic residues" evidence="1">
    <location>
        <begin position="21"/>
        <end position="30"/>
    </location>
</feature>
<dbReference type="InParanoid" id="A0A177CMI5"/>
<protein>
    <recommendedName>
        <fullName evidence="2">DUF7730 domain-containing protein</fullName>
    </recommendedName>
</protein>
<feature type="region of interest" description="Disordered" evidence="1">
    <location>
        <begin position="1"/>
        <end position="36"/>
    </location>
</feature>
<keyword evidence="4" id="KW-1185">Reference proteome</keyword>
<dbReference type="Pfam" id="PF24864">
    <property type="entry name" value="DUF7730"/>
    <property type="match status" value="1"/>
</dbReference>
<dbReference type="AlphaFoldDB" id="A0A177CMI5"/>
<dbReference type="EMBL" id="KV441550">
    <property type="protein sequence ID" value="OAG08723.1"/>
    <property type="molecule type" value="Genomic_DNA"/>
</dbReference>
<dbReference type="Proteomes" id="UP000077069">
    <property type="component" value="Unassembled WGS sequence"/>
</dbReference>
<dbReference type="InterPro" id="IPR038883">
    <property type="entry name" value="AN11006-like"/>
</dbReference>
<proteinExistence type="predicted"/>
<evidence type="ECO:0000313" key="4">
    <source>
        <dbReference type="Proteomes" id="UP000077069"/>
    </source>
</evidence>
<evidence type="ECO:0000313" key="3">
    <source>
        <dbReference type="EMBL" id="OAG08723.1"/>
    </source>
</evidence>
<sequence length="276" mass="31679">MPPYNLRPHPKPANPTDDTRKRVKQSKQSKRQKDMQAINMERGLLSLRETTPRLESATYFDSTGSPLLRLPDEIRTKIYEYVLVGKKAALVDWNYDSERFGTVGVQQCPCLKHGGSCRFSYATHLSFIRVCRQIYNEASMIHCARNNFHVCVSLGCDVVGVLADSLRKGQLQALRHLEFPASEVVSELCWRQHLHKNWNDRLFDDMSLTELFPNLKSVTVEDFDTEYHRNRGQRVLRRSAPSSSVYPDVREMLLGGCKDGVELVLPEWMSRYLGSA</sequence>
<name>A0A177CMI5_9PLEO</name>
<dbReference type="PANTHER" id="PTHR42085">
    <property type="entry name" value="F-BOX DOMAIN-CONTAINING PROTEIN"/>
    <property type="match status" value="1"/>
</dbReference>
<dbReference type="RefSeq" id="XP_018039088.1">
    <property type="nucleotide sequence ID" value="XM_018182703.1"/>
</dbReference>
<dbReference type="GeneID" id="28766189"/>
<gene>
    <name evidence="3" type="ORF">CC84DRAFT_1215199</name>
</gene>
<evidence type="ECO:0000256" key="1">
    <source>
        <dbReference type="SAM" id="MobiDB-lite"/>
    </source>
</evidence>
<accession>A0A177CMI5</accession>